<dbReference type="RefSeq" id="WP_192777086.1">
    <property type="nucleotide sequence ID" value="NZ_BAAASY010000002.1"/>
</dbReference>
<evidence type="ECO:0000256" key="1">
    <source>
        <dbReference type="ARBA" id="ARBA00008532"/>
    </source>
</evidence>
<dbReference type="SUPFAM" id="SSF55909">
    <property type="entry name" value="Pentein"/>
    <property type="match status" value="1"/>
</dbReference>
<gene>
    <name evidence="3" type="ORF">H4W81_005115</name>
</gene>
<organism evidence="3 4">
    <name type="scientific">Nonomuraea africana</name>
    <dbReference type="NCBI Taxonomy" id="46171"/>
    <lineage>
        <taxon>Bacteria</taxon>
        <taxon>Bacillati</taxon>
        <taxon>Actinomycetota</taxon>
        <taxon>Actinomycetes</taxon>
        <taxon>Streptosporangiales</taxon>
        <taxon>Streptosporangiaceae</taxon>
        <taxon>Nonomuraea</taxon>
    </lineage>
</organism>
<dbReference type="Gene3D" id="3.75.10.10">
    <property type="entry name" value="L-arginine/glycine Amidinotransferase, Chain A"/>
    <property type="match status" value="1"/>
</dbReference>
<evidence type="ECO:0000256" key="2">
    <source>
        <dbReference type="ARBA" id="ARBA00022801"/>
    </source>
</evidence>
<name>A0ABR9KK01_9ACTN</name>
<dbReference type="PANTHER" id="PTHR12737">
    <property type="entry name" value="DIMETHYLARGININE DIMETHYLAMINOHYDROLASE"/>
    <property type="match status" value="1"/>
</dbReference>
<evidence type="ECO:0000313" key="3">
    <source>
        <dbReference type="EMBL" id="MBE1562336.1"/>
    </source>
</evidence>
<accession>A0ABR9KK01</accession>
<reference evidence="3 4" key="1">
    <citation type="submission" date="2020-10" db="EMBL/GenBank/DDBJ databases">
        <title>Sequencing the genomes of 1000 actinobacteria strains.</title>
        <authorList>
            <person name="Klenk H.-P."/>
        </authorList>
    </citation>
    <scope>NUCLEOTIDE SEQUENCE [LARGE SCALE GENOMIC DNA]</scope>
    <source>
        <strain evidence="3 4">DSM 43748</strain>
    </source>
</reference>
<dbReference type="NCBIfam" id="NF045660">
    <property type="entry name" value="DiMthArgaseDdahStm"/>
    <property type="match status" value="1"/>
</dbReference>
<protein>
    <submittedName>
        <fullName evidence="3">Dimethylargininase</fullName>
        <ecNumber evidence="3">3.5.3.18</ecNumber>
    </submittedName>
</protein>
<dbReference type="Proteomes" id="UP000661607">
    <property type="component" value="Unassembled WGS sequence"/>
</dbReference>
<dbReference type="EMBL" id="JADBEF010000001">
    <property type="protein sequence ID" value="MBE1562336.1"/>
    <property type="molecule type" value="Genomic_DNA"/>
</dbReference>
<comment type="similarity">
    <text evidence="1">Belongs to the DDAH family.</text>
</comment>
<dbReference type="GO" id="GO:0016403">
    <property type="term" value="F:dimethylargininase activity"/>
    <property type="evidence" value="ECO:0007669"/>
    <property type="project" value="UniProtKB-EC"/>
</dbReference>
<dbReference type="InterPro" id="IPR033199">
    <property type="entry name" value="DDAH-like"/>
</dbReference>
<evidence type="ECO:0000313" key="4">
    <source>
        <dbReference type="Proteomes" id="UP000661607"/>
    </source>
</evidence>
<dbReference type="PANTHER" id="PTHR12737:SF9">
    <property type="entry name" value="DIMETHYLARGININASE"/>
    <property type="match status" value="1"/>
</dbReference>
<comment type="caution">
    <text evidence="3">The sequence shown here is derived from an EMBL/GenBank/DDBJ whole genome shotgun (WGS) entry which is preliminary data.</text>
</comment>
<keyword evidence="4" id="KW-1185">Reference proteome</keyword>
<keyword evidence="2 3" id="KW-0378">Hydrolase</keyword>
<sequence length="253" mass="26970">MSGIALVRTPGPRLAEGIVTNIEREPVDAELAARQHAAYVRALEENGWRAEHVERADELPDGPFVEDTVVVCAGKAVLTMPGAPERRPEVESVAAAVRKLDLEIRRIEGPGTLDGGDVLQVGSRVYVGRSARTNDEGIAQLAAHLPEREVVPVELRGVLHLKSAVTALPDGTLIGDPAHVDLPDLLVPEEEAGSHVVLLGGDRVLMAASAPSTAATLAHRGLEVVRVDISEFEKLEGCVTCLSVLIRSRDVRP</sequence>
<proteinExistence type="inferred from homology"/>
<dbReference type="EC" id="3.5.3.18" evidence="3"/>